<sequence length="86" mass="9915">MLSGKDSSSQQSYHQQNPDYNNPAFNTKYGICSERCGLNNVMITWGNDDYMYLVAKENKTTLPSAGLFNSFYHKYYYTRGQTTMTI</sequence>
<dbReference type="Proteomes" id="UP000541444">
    <property type="component" value="Unassembled WGS sequence"/>
</dbReference>
<dbReference type="GO" id="GO:0005737">
    <property type="term" value="C:cytoplasm"/>
    <property type="evidence" value="ECO:0007669"/>
    <property type="project" value="UniProtKB-SubCell"/>
</dbReference>
<evidence type="ECO:0000313" key="14">
    <source>
        <dbReference type="Proteomes" id="UP000541444"/>
    </source>
</evidence>
<dbReference type="Pfam" id="PF05153">
    <property type="entry name" value="MIOX"/>
    <property type="match status" value="1"/>
</dbReference>
<organism evidence="13 14">
    <name type="scientific">Kingdonia uniflora</name>
    <dbReference type="NCBI Taxonomy" id="39325"/>
    <lineage>
        <taxon>Eukaryota</taxon>
        <taxon>Viridiplantae</taxon>
        <taxon>Streptophyta</taxon>
        <taxon>Embryophyta</taxon>
        <taxon>Tracheophyta</taxon>
        <taxon>Spermatophyta</taxon>
        <taxon>Magnoliopsida</taxon>
        <taxon>Ranunculales</taxon>
        <taxon>Circaeasteraceae</taxon>
        <taxon>Kingdonia</taxon>
    </lineage>
</organism>
<dbReference type="EC" id="1.13.99.1" evidence="4 11"/>
<dbReference type="InterPro" id="IPR007828">
    <property type="entry name" value="Inositol_oxygenase"/>
</dbReference>
<keyword evidence="9 10" id="KW-0408">Iron</keyword>
<dbReference type="PANTHER" id="PTHR12588">
    <property type="entry name" value="MYOINOSITOL OXYGENASE"/>
    <property type="match status" value="1"/>
</dbReference>
<keyword evidence="7 10" id="KW-0479">Metal-binding</keyword>
<evidence type="ECO:0000256" key="1">
    <source>
        <dbReference type="ARBA" id="ARBA00004496"/>
    </source>
</evidence>
<dbReference type="GO" id="GO:0050113">
    <property type="term" value="F:inositol oxygenase activity"/>
    <property type="evidence" value="ECO:0007669"/>
    <property type="project" value="UniProtKB-UniRule"/>
</dbReference>
<dbReference type="PANTHER" id="PTHR12588:SF12">
    <property type="entry name" value="INOSITOL OXYGENASE 1"/>
    <property type="match status" value="1"/>
</dbReference>
<evidence type="ECO:0000256" key="11">
    <source>
        <dbReference type="RuleBase" id="RU367039"/>
    </source>
</evidence>
<reference evidence="13 14" key="1">
    <citation type="journal article" date="2020" name="IScience">
        <title>Genome Sequencing of the Endangered Kingdonia uniflora (Circaeasteraceae, Ranunculales) Reveals Potential Mechanisms of Evolutionary Specialization.</title>
        <authorList>
            <person name="Sun Y."/>
            <person name="Deng T."/>
            <person name="Zhang A."/>
            <person name="Moore M.J."/>
            <person name="Landis J.B."/>
            <person name="Lin N."/>
            <person name="Zhang H."/>
            <person name="Zhang X."/>
            <person name="Huang J."/>
            <person name="Zhang X."/>
            <person name="Sun H."/>
            <person name="Wang H."/>
        </authorList>
    </citation>
    <scope>NUCLEOTIDE SEQUENCE [LARGE SCALE GENOMIC DNA]</scope>
    <source>
        <strain evidence="13">TB1705</strain>
        <tissue evidence="13">Leaf</tissue>
    </source>
</reference>
<evidence type="ECO:0000256" key="7">
    <source>
        <dbReference type="ARBA" id="ARBA00022723"/>
    </source>
</evidence>
<evidence type="ECO:0000256" key="5">
    <source>
        <dbReference type="ARBA" id="ARBA00022490"/>
    </source>
</evidence>
<evidence type="ECO:0000256" key="9">
    <source>
        <dbReference type="ARBA" id="ARBA00023004"/>
    </source>
</evidence>
<name>A0A7J7PBM2_9MAGN</name>
<accession>A0A7J7PBM2</accession>
<comment type="pathway">
    <text evidence="2 11">Polyol metabolism; myo-inositol degradation into D-glucuronate; D-glucuronate from myo-inositol: step 1/1.</text>
</comment>
<dbReference type="OrthoDB" id="5151075at2759"/>
<feature type="non-terminal residue" evidence="13">
    <location>
        <position position="1"/>
    </location>
</feature>
<evidence type="ECO:0000256" key="4">
    <source>
        <dbReference type="ARBA" id="ARBA00011919"/>
    </source>
</evidence>
<keyword evidence="8 11" id="KW-0560">Oxidoreductase</keyword>
<evidence type="ECO:0000256" key="8">
    <source>
        <dbReference type="ARBA" id="ARBA00023002"/>
    </source>
</evidence>
<dbReference type="GO" id="GO:0019853">
    <property type="term" value="P:L-ascorbic acid biosynthetic process"/>
    <property type="evidence" value="ECO:0007669"/>
    <property type="project" value="UniProtKB-KW"/>
</dbReference>
<dbReference type="EMBL" id="JACGCM010000049">
    <property type="protein sequence ID" value="KAF6176730.1"/>
    <property type="molecule type" value="Genomic_DNA"/>
</dbReference>
<feature type="binding site" evidence="10">
    <location>
        <position position="73"/>
    </location>
    <ligand>
        <name>Fe cation</name>
        <dbReference type="ChEBI" id="CHEBI:24875"/>
        <label>1</label>
    </ligand>
</feature>
<evidence type="ECO:0000313" key="13">
    <source>
        <dbReference type="EMBL" id="KAF6176730.1"/>
    </source>
</evidence>
<keyword evidence="5 11" id="KW-0963">Cytoplasm</keyword>
<keyword evidence="6" id="KW-0060">Ascorbate biosynthesis</keyword>
<comment type="catalytic activity">
    <reaction evidence="11">
        <text>myo-inositol + O2 = D-glucuronate + H2O + H(+)</text>
        <dbReference type="Rhea" id="RHEA:23696"/>
        <dbReference type="ChEBI" id="CHEBI:15377"/>
        <dbReference type="ChEBI" id="CHEBI:15378"/>
        <dbReference type="ChEBI" id="CHEBI:15379"/>
        <dbReference type="ChEBI" id="CHEBI:17268"/>
        <dbReference type="ChEBI" id="CHEBI:58720"/>
        <dbReference type="EC" id="1.13.99.1"/>
    </reaction>
</comment>
<comment type="similarity">
    <text evidence="3 11">Belongs to the myo-inositol oxygenase family.</text>
</comment>
<evidence type="ECO:0000256" key="6">
    <source>
        <dbReference type="ARBA" id="ARBA00022644"/>
    </source>
</evidence>
<comment type="subcellular location">
    <subcellularLocation>
        <location evidence="1 11">Cytoplasm</location>
    </subcellularLocation>
</comment>
<comment type="cofactor">
    <cofactor evidence="10 11">
        <name>Fe cation</name>
        <dbReference type="ChEBI" id="CHEBI:24875"/>
    </cofactor>
    <text evidence="10 11">Binds 2 iron ions per subunit.</text>
</comment>
<dbReference type="AlphaFoldDB" id="A0A7J7PBM2"/>
<proteinExistence type="inferred from homology"/>
<keyword evidence="14" id="KW-1185">Reference proteome</keyword>
<dbReference type="GO" id="GO:0019310">
    <property type="term" value="P:inositol catabolic process"/>
    <property type="evidence" value="ECO:0007669"/>
    <property type="project" value="UniProtKB-UniRule"/>
</dbReference>
<dbReference type="UniPathway" id="UPA00111">
    <property type="reaction ID" value="UER00527"/>
</dbReference>
<evidence type="ECO:0000256" key="3">
    <source>
        <dbReference type="ARBA" id="ARBA00005286"/>
    </source>
</evidence>
<evidence type="ECO:0000256" key="12">
    <source>
        <dbReference type="SAM" id="MobiDB-lite"/>
    </source>
</evidence>
<dbReference type="GO" id="GO:0005506">
    <property type="term" value="F:iron ion binding"/>
    <property type="evidence" value="ECO:0007669"/>
    <property type="project" value="InterPro"/>
</dbReference>
<evidence type="ECO:0000256" key="10">
    <source>
        <dbReference type="PIRSR" id="PIRSR607828-2"/>
    </source>
</evidence>
<protein>
    <recommendedName>
        <fullName evidence="4 11">Inositol oxygenase</fullName>
        <ecNumber evidence="4 11">1.13.99.1</ecNumber>
    </recommendedName>
    <alternativeName>
        <fullName evidence="11">Myo-inositol oxygenase</fullName>
    </alternativeName>
</protein>
<evidence type="ECO:0000256" key="2">
    <source>
        <dbReference type="ARBA" id="ARBA00005167"/>
    </source>
</evidence>
<feature type="region of interest" description="Disordered" evidence="12">
    <location>
        <begin position="1"/>
        <end position="22"/>
    </location>
</feature>
<dbReference type="SUPFAM" id="SSF109604">
    <property type="entry name" value="HD-domain/PDEase-like"/>
    <property type="match status" value="1"/>
</dbReference>
<comment type="caution">
    <text evidence="13">The sequence shown here is derived from an EMBL/GenBank/DDBJ whole genome shotgun (WGS) entry which is preliminary data.</text>
</comment>
<gene>
    <name evidence="13" type="ORF">GIB67_031541</name>
</gene>